<dbReference type="Gene3D" id="1.20.1250.20">
    <property type="entry name" value="MFS general substrate transporter like domains"/>
    <property type="match status" value="1"/>
</dbReference>
<dbReference type="InterPro" id="IPR011701">
    <property type="entry name" value="MFS"/>
</dbReference>
<dbReference type="GO" id="GO:0005886">
    <property type="term" value="C:plasma membrane"/>
    <property type="evidence" value="ECO:0007669"/>
    <property type="project" value="UniProtKB-SubCell"/>
</dbReference>
<feature type="transmembrane region" description="Helical" evidence="6">
    <location>
        <begin position="65"/>
        <end position="85"/>
    </location>
</feature>
<dbReference type="InterPro" id="IPR036259">
    <property type="entry name" value="MFS_trans_sf"/>
</dbReference>
<evidence type="ECO:0000313" key="9">
    <source>
        <dbReference type="Proteomes" id="UP000438182"/>
    </source>
</evidence>
<comment type="subcellular location">
    <subcellularLocation>
        <location evidence="1">Cell membrane</location>
        <topology evidence="1">Multi-pass membrane protein</topology>
    </subcellularLocation>
</comment>
<evidence type="ECO:0000256" key="2">
    <source>
        <dbReference type="ARBA" id="ARBA00022448"/>
    </source>
</evidence>
<evidence type="ECO:0000256" key="6">
    <source>
        <dbReference type="SAM" id="Phobius"/>
    </source>
</evidence>
<feature type="transmembrane region" description="Helical" evidence="6">
    <location>
        <begin position="425"/>
        <end position="445"/>
    </location>
</feature>
<keyword evidence="9" id="KW-1185">Reference proteome</keyword>
<reference evidence="8 9" key="1">
    <citation type="submission" date="2019-12" db="EMBL/GenBank/DDBJ databases">
        <authorList>
            <person name="Kim Y.S."/>
        </authorList>
    </citation>
    <scope>NUCLEOTIDE SEQUENCE [LARGE SCALE GENOMIC DNA]</scope>
    <source>
        <strain evidence="8 9">MMS17-SY077</strain>
    </source>
</reference>
<keyword evidence="5 6" id="KW-0472">Membrane</keyword>
<feature type="transmembrane region" description="Helical" evidence="6">
    <location>
        <begin position="285"/>
        <end position="305"/>
    </location>
</feature>
<sequence length="481" mass="48060">MPPAITASETPERAAVRRAGHPAAPARPGRFTFALSAAVLVFSLMQTLSVPALPTIGRELGASSLGTGWILTAFLLAGAVFSPVIGNLGDRFGHRRIMLIAMLVFAAATLVAAVAPNLGVLLAARVAQGVSTATFPLALALVRAELTGPRLAAAFGWIPGMIGLGAGLALVMGGLVVDALGWRWIFFIGAALILVAVAFVLAWVPSGGTGASARRTDWPGILLLAGGLVGVLLAVSQGGAWGWASPWTIGVGIAGILLLAALVVVELRSPAPVVDVRTFRHGPIVLVSLLTVVVGFVPYVFYVALPILMQAPAGTGYGHGMSVTASALAMLPSAVLVFLGGRLSPWLAARLGGGGAAVIAAAVMGIGAGALAIWPTVPWLVVVAFGVLGFGNGIGYAICSQLVVTASPANEVGAATGLNGVVRTIGSASAAPVVSALLAAAAVGASDPANVFSAAFWVAAGACVLGVVVSIGLRGTTRRTA</sequence>
<keyword evidence="2" id="KW-0813">Transport</keyword>
<feature type="transmembrane region" description="Helical" evidence="6">
    <location>
        <begin position="216"/>
        <end position="235"/>
    </location>
</feature>
<accession>A0A6I4NS83</accession>
<dbReference type="RefSeq" id="WP_160422382.1">
    <property type="nucleotide sequence ID" value="NZ_WSTA01000002.1"/>
</dbReference>
<dbReference type="PANTHER" id="PTHR42718:SF9">
    <property type="entry name" value="MAJOR FACILITATOR SUPERFAMILY MULTIDRUG TRANSPORTER MFSC"/>
    <property type="match status" value="1"/>
</dbReference>
<dbReference type="InterPro" id="IPR020846">
    <property type="entry name" value="MFS_dom"/>
</dbReference>
<name>A0A6I4NS83_9MICO</name>
<dbReference type="PROSITE" id="PS50850">
    <property type="entry name" value="MFS"/>
    <property type="match status" value="1"/>
</dbReference>
<evidence type="ECO:0000256" key="1">
    <source>
        <dbReference type="ARBA" id="ARBA00004651"/>
    </source>
</evidence>
<comment type="caution">
    <text evidence="8">The sequence shown here is derived from an EMBL/GenBank/DDBJ whole genome shotgun (WGS) entry which is preliminary data.</text>
</comment>
<dbReference type="Proteomes" id="UP000438182">
    <property type="component" value="Unassembled WGS sequence"/>
</dbReference>
<feature type="transmembrane region" description="Helical" evidence="6">
    <location>
        <begin position="154"/>
        <end position="176"/>
    </location>
</feature>
<organism evidence="8 9">
    <name type="scientific">Agromyces seonyuensis</name>
    <dbReference type="NCBI Taxonomy" id="2662446"/>
    <lineage>
        <taxon>Bacteria</taxon>
        <taxon>Bacillati</taxon>
        <taxon>Actinomycetota</taxon>
        <taxon>Actinomycetes</taxon>
        <taxon>Micrococcales</taxon>
        <taxon>Microbacteriaceae</taxon>
        <taxon>Agromyces</taxon>
    </lineage>
</organism>
<feature type="transmembrane region" description="Helical" evidence="6">
    <location>
        <begin position="317"/>
        <end position="339"/>
    </location>
</feature>
<feature type="transmembrane region" description="Helical" evidence="6">
    <location>
        <begin position="379"/>
        <end position="404"/>
    </location>
</feature>
<evidence type="ECO:0000259" key="7">
    <source>
        <dbReference type="PROSITE" id="PS50850"/>
    </source>
</evidence>
<dbReference type="PRINTS" id="PR01035">
    <property type="entry name" value="TCRTETA"/>
</dbReference>
<dbReference type="GO" id="GO:0022857">
    <property type="term" value="F:transmembrane transporter activity"/>
    <property type="evidence" value="ECO:0007669"/>
    <property type="project" value="InterPro"/>
</dbReference>
<feature type="transmembrane region" description="Helical" evidence="6">
    <location>
        <begin position="182"/>
        <end position="204"/>
    </location>
</feature>
<proteinExistence type="predicted"/>
<keyword evidence="3 6" id="KW-0812">Transmembrane</keyword>
<dbReference type="InterPro" id="IPR001958">
    <property type="entry name" value="Tet-R_TetA/multi-R_MdtG-like"/>
</dbReference>
<dbReference type="EMBL" id="WSTA01000002">
    <property type="protein sequence ID" value="MWB97103.1"/>
    <property type="molecule type" value="Genomic_DNA"/>
</dbReference>
<keyword evidence="4 6" id="KW-1133">Transmembrane helix</keyword>
<feature type="transmembrane region" description="Helical" evidence="6">
    <location>
        <begin position="451"/>
        <end position="473"/>
    </location>
</feature>
<feature type="transmembrane region" description="Helical" evidence="6">
    <location>
        <begin position="351"/>
        <end position="373"/>
    </location>
</feature>
<dbReference type="Pfam" id="PF07690">
    <property type="entry name" value="MFS_1"/>
    <property type="match status" value="1"/>
</dbReference>
<feature type="transmembrane region" description="Helical" evidence="6">
    <location>
        <begin position="247"/>
        <end position="265"/>
    </location>
</feature>
<feature type="transmembrane region" description="Helical" evidence="6">
    <location>
        <begin position="97"/>
        <end position="116"/>
    </location>
</feature>
<protein>
    <submittedName>
        <fullName evidence="8">MFS transporter</fullName>
    </submittedName>
</protein>
<dbReference type="Gene3D" id="1.20.1720.10">
    <property type="entry name" value="Multidrug resistance protein D"/>
    <property type="match status" value="1"/>
</dbReference>
<evidence type="ECO:0000256" key="5">
    <source>
        <dbReference type="ARBA" id="ARBA00023136"/>
    </source>
</evidence>
<gene>
    <name evidence="8" type="ORF">GB864_00805</name>
</gene>
<dbReference type="SUPFAM" id="SSF103473">
    <property type="entry name" value="MFS general substrate transporter"/>
    <property type="match status" value="2"/>
</dbReference>
<evidence type="ECO:0000313" key="8">
    <source>
        <dbReference type="EMBL" id="MWB97103.1"/>
    </source>
</evidence>
<feature type="transmembrane region" description="Helical" evidence="6">
    <location>
        <begin position="31"/>
        <end position="53"/>
    </location>
</feature>
<evidence type="ECO:0000256" key="3">
    <source>
        <dbReference type="ARBA" id="ARBA00022692"/>
    </source>
</evidence>
<feature type="domain" description="Major facilitator superfamily (MFS) profile" evidence="7">
    <location>
        <begin position="31"/>
        <end position="478"/>
    </location>
</feature>
<dbReference type="PANTHER" id="PTHR42718">
    <property type="entry name" value="MAJOR FACILITATOR SUPERFAMILY MULTIDRUG TRANSPORTER MFSC"/>
    <property type="match status" value="1"/>
</dbReference>
<dbReference type="AlphaFoldDB" id="A0A6I4NS83"/>
<evidence type="ECO:0000256" key="4">
    <source>
        <dbReference type="ARBA" id="ARBA00022989"/>
    </source>
</evidence>